<comment type="caution">
    <text evidence="1">The sequence shown here is derived from an EMBL/GenBank/DDBJ whole genome shotgun (WGS) entry which is preliminary data.</text>
</comment>
<evidence type="ECO:0000313" key="2">
    <source>
        <dbReference type="Proteomes" id="UP000077202"/>
    </source>
</evidence>
<accession>A0A176WIN8</accession>
<name>A0A176WIN8_MARPO</name>
<sequence>MAVFACAMRLLEFTHLQAFHHISSTFSGLQQITEPKVLCPNGGSNRKERKREKLKSGEWAYDSDVRQKSRFQSPVFRALFHYPPGLALAKRSPMDGGRWARGAGHFQLTAVVRPRCLLGGVLPWGGAYGTKGDGVGAGAGEKTGANQAQPHGRGQGFPADWCRSSRVLARRGSSVFFSSPIPIPLRSVAGCLRNEGGWGWGWGWRERGLGYRGDRA</sequence>
<evidence type="ECO:0000313" key="1">
    <source>
        <dbReference type="EMBL" id="OAE32734.1"/>
    </source>
</evidence>
<gene>
    <name evidence="1" type="ORF">AXG93_107s1170</name>
</gene>
<dbReference type="AlphaFoldDB" id="A0A176WIN8"/>
<organism evidence="1 2">
    <name type="scientific">Marchantia polymorpha subsp. ruderalis</name>
    <dbReference type="NCBI Taxonomy" id="1480154"/>
    <lineage>
        <taxon>Eukaryota</taxon>
        <taxon>Viridiplantae</taxon>
        <taxon>Streptophyta</taxon>
        <taxon>Embryophyta</taxon>
        <taxon>Marchantiophyta</taxon>
        <taxon>Marchantiopsida</taxon>
        <taxon>Marchantiidae</taxon>
        <taxon>Marchantiales</taxon>
        <taxon>Marchantiaceae</taxon>
        <taxon>Marchantia</taxon>
    </lineage>
</organism>
<dbReference type="Proteomes" id="UP000077202">
    <property type="component" value="Unassembled WGS sequence"/>
</dbReference>
<dbReference type="EMBL" id="LVLJ01000744">
    <property type="protein sequence ID" value="OAE32734.1"/>
    <property type="molecule type" value="Genomic_DNA"/>
</dbReference>
<proteinExistence type="predicted"/>
<keyword evidence="2" id="KW-1185">Reference proteome</keyword>
<protein>
    <submittedName>
        <fullName evidence="1">Uncharacterized protein</fullName>
    </submittedName>
</protein>
<reference evidence="1" key="1">
    <citation type="submission" date="2016-03" db="EMBL/GenBank/DDBJ databases">
        <title>Mechanisms controlling the formation of the plant cell surface in tip-growing cells are functionally conserved among land plants.</title>
        <authorList>
            <person name="Honkanen S."/>
            <person name="Jones V.A."/>
            <person name="Morieri G."/>
            <person name="Champion C."/>
            <person name="Hetherington A.J."/>
            <person name="Kelly S."/>
            <person name="Saint-Marcoux D."/>
            <person name="Proust H."/>
            <person name="Prescott H."/>
            <person name="Dolan L."/>
        </authorList>
    </citation>
    <scope>NUCLEOTIDE SEQUENCE [LARGE SCALE GENOMIC DNA]</scope>
    <source>
        <tissue evidence="1">Whole gametophyte</tissue>
    </source>
</reference>